<organism evidence="3 4">
    <name type="scientific">Mesoterricola silvestris</name>
    <dbReference type="NCBI Taxonomy" id="2927979"/>
    <lineage>
        <taxon>Bacteria</taxon>
        <taxon>Pseudomonadati</taxon>
        <taxon>Acidobacteriota</taxon>
        <taxon>Holophagae</taxon>
        <taxon>Holophagales</taxon>
        <taxon>Holophagaceae</taxon>
        <taxon>Mesoterricola</taxon>
    </lineage>
</organism>
<evidence type="ECO:0000313" key="4">
    <source>
        <dbReference type="Proteomes" id="UP001238179"/>
    </source>
</evidence>
<dbReference type="Proteomes" id="UP001238179">
    <property type="component" value="Chromosome"/>
</dbReference>
<dbReference type="EMBL" id="AP027080">
    <property type="protein sequence ID" value="BDU71837.1"/>
    <property type="molecule type" value="Genomic_DNA"/>
</dbReference>
<dbReference type="Pfam" id="PF12697">
    <property type="entry name" value="Abhydrolase_6"/>
    <property type="match status" value="1"/>
</dbReference>
<dbReference type="InterPro" id="IPR029058">
    <property type="entry name" value="AB_hydrolase_fold"/>
</dbReference>
<accession>A0AA48GPX7</accession>
<comment type="similarity">
    <text evidence="1">Belongs to the AB hydrolase superfamily. FUS2 hydrolase family.</text>
</comment>
<dbReference type="Gene3D" id="3.40.50.1820">
    <property type="entry name" value="alpha/beta hydrolase"/>
    <property type="match status" value="1"/>
</dbReference>
<feature type="domain" description="AB hydrolase-1" evidence="2">
    <location>
        <begin position="49"/>
        <end position="185"/>
    </location>
</feature>
<proteinExistence type="inferred from homology"/>
<evidence type="ECO:0000256" key="1">
    <source>
        <dbReference type="ARBA" id="ARBA00038115"/>
    </source>
</evidence>
<keyword evidence="4" id="KW-1185">Reference proteome</keyword>
<dbReference type="SUPFAM" id="SSF53474">
    <property type="entry name" value="alpha/beta-Hydrolases"/>
    <property type="match status" value="1"/>
</dbReference>
<sequence length="267" mass="27780">MRIGLLLSLPAVLAAAQPAVREMSLVTPDGFTVKGTLTVPAQAGRRPVVILAHQFGYDRTGWKPLAEDLNARGIATLALDLRGHGQSTRKGDATVAVTTDFAASSAAVRFDLIPGDLAQAAQWVRKQPRIDGRRVGLAGASIGAYSALVAAPGVRPVAVLALSPGGGWGEKPEARMVRAVEQAKASVFVAAAEGDPIALANAQALKGVFGVYARIRPGKEHGFAYLPELTETLGGWFGEVLGRHPVAVPSKAAPLQVPAEDPKAQPQ</sequence>
<evidence type="ECO:0000313" key="3">
    <source>
        <dbReference type="EMBL" id="BDU71837.1"/>
    </source>
</evidence>
<dbReference type="PANTHER" id="PTHR22946">
    <property type="entry name" value="DIENELACTONE HYDROLASE DOMAIN-CONTAINING PROTEIN-RELATED"/>
    <property type="match status" value="1"/>
</dbReference>
<protein>
    <recommendedName>
        <fullName evidence="2">AB hydrolase-1 domain-containing protein</fullName>
    </recommendedName>
</protein>
<dbReference type="KEGG" id="msil:METEAL_10110"/>
<gene>
    <name evidence="3" type="ORF">METEAL_10110</name>
</gene>
<reference evidence="4" key="1">
    <citation type="journal article" date="2023" name="Int. J. Syst. Evol. Microbiol.">
        <title>Mesoterricola silvestris gen. nov., sp. nov., Mesoterricola sediminis sp. nov., Geothrix oryzae sp. nov., Geothrix edaphica sp. nov., Geothrix rubra sp. nov., and Geothrix limicola sp. nov., six novel members of Acidobacteriota isolated from soils.</title>
        <authorList>
            <person name="Itoh H."/>
            <person name="Sugisawa Y."/>
            <person name="Mise K."/>
            <person name="Xu Z."/>
            <person name="Kuniyasu M."/>
            <person name="Ushijima N."/>
            <person name="Kawano K."/>
            <person name="Kobayashi E."/>
            <person name="Shiratori Y."/>
            <person name="Masuda Y."/>
            <person name="Senoo K."/>
        </authorList>
    </citation>
    <scope>NUCLEOTIDE SEQUENCE [LARGE SCALE GENOMIC DNA]</scope>
    <source>
        <strain evidence="4">W79</strain>
    </source>
</reference>
<evidence type="ECO:0000259" key="2">
    <source>
        <dbReference type="Pfam" id="PF12697"/>
    </source>
</evidence>
<name>A0AA48GPX7_9BACT</name>
<dbReference type="AlphaFoldDB" id="A0AA48GPX7"/>
<dbReference type="InterPro" id="IPR050261">
    <property type="entry name" value="FrsA_esterase"/>
</dbReference>
<dbReference type="RefSeq" id="WP_316414738.1">
    <property type="nucleotide sequence ID" value="NZ_AP027080.1"/>
</dbReference>
<dbReference type="InterPro" id="IPR000073">
    <property type="entry name" value="AB_hydrolase_1"/>
</dbReference>